<keyword evidence="1" id="KW-0378">Hydrolase</keyword>
<feature type="region of interest" description="Disordered" evidence="2">
    <location>
        <begin position="303"/>
        <end position="355"/>
    </location>
</feature>
<dbReference type="InterPro" id="IPR006674">
    <property type="entry name" value="HD_domain"/>
</dbReference>
<comment type="caution">
    <text evidence="4">The sequence shown here is derived from an EMBL/GenBank/DDBJ whole genome shotgun (WGS) entry which is preliminary data.</text>
</comment>
<feature type="domain" description="HD/PDEase" evidence="3">
    <location>
        <begin position="168"/>
        <end position="300"/>
    </location>
</feature>
<reference evidence="4" key="1">
    <citation type="journal article" date="2021" name="PeerJ">
        <title>Extensive microbial diversity within the chicken gut microbiome revealed by metagenomics and culture.</title>
        <authorList>
            <person name="Gilroy R."/>
            <person name="Ravi A."/>
            <person name="Getino M."/>
            <person name="Pursley I."/>
            <person name="Horton D.L."/>
            <person name="Alikhan N.F."/>
            <person name="Baker D."/>
            <person name="Gharbi K."/>
            <person name="Hall N."/>
            <person name="Watson M."/>
            <person name="Adriaenssens E.M."/>
            <person name="Foster-Nyarko E."/>
            <person name="Jarju S."/>
            <person name="Secka A."/>
            <person name="Antonio M."/>
            <person name="Oren A."/>
            <person name="Chaudhuri R.R."/>
            <person name="La Ragione R."/>
            <person name="Hildebrand F."/>
            <person name="Pallen M.J."/>
        </authorList>
    </citation>
    <scope>NUCLEOTIDE SEQUENCE</scope>
    <source>
        <strain evidence="4">ChiSxjej5B17-1746</strain>
    </source>
</reference>
<evidence type="ECO:0000313" key="5">
    <source>
        <dbReference type="Proteomes" id="UP000824264"/>
    </source>
</evidence>
<dbReference type="Gene3D" id="1.10.3210.10">
    <property type="entry name" value="Hypothetical protein af1432"/>
    <property type="match status" value="1"/>
</dbReference>
<dbReference type="PANTHER" id="PTHR37294">
    <property type="entry name" value="3'-5' EXORIBONUCLEASE YHAM"/>
    <property type="match status" value="1"/>
</dbReference>
<dbReference type="Pfam" id="PF01966">
    <property type="entry name" value="HD"/>
    <property type="match status" value="1"/>
</dbReference>
<dbReference type="AlphaFoldDB" id="A0A9D1U8K3"/>
<dbReference type="CDD" id="cd04492">
    <property type="entry name" value="YhaM_OBF_like"/>
    <property type="match status" value="1"/>
</dbReference>
<gene>
    <name evidence="4" type="ORF">H9874_03505</name>
</gene>
<feature type="compositionally biased region" description="Basic and acidic residues" evidence="2">
    <location>
        <begin position="327"/>
        <end position="348"/>
    </location>
</feature>
<reference evidence="4" key="2">
    <citation type="submission" date="2021-04" db="EMBL/GenBank/DDBJ databases">
        <authorList>
            <person name="Gilroy R."/>
        </authorList>
    </citation>
    <scope>NUCLEOTIDE SEQUENCE</scope>
    <source>
        <strain evidence="4">ChiSxjej5B17-1746</strain>
    </source>
</reference>
<organism evidence="4 5">
    <name type="scientific">Candidatus Bilophila faecipullorum</name>
    <dbReference type="NCBI Taxonomy" id="2838482"/>
    <lineage>
        <taxon>Bacteria</taxon>
        <taxon>Pseudomonadati</taxon>
        <taxon>Thermodesulfobacteriota</taxon>
        <taxon>Desulfovibrionia</taxon>
        <taxon>Desulfovibrionales</taxon>
        <taxon>Desulfovibrionaceae</taxon>
        <taxon>Bilophila</taxon>
    </lineage>
</organism>
<dbReference type="PANTHER" id="PTHR37294:SF1">
    <property type="entry name" value="3'-5' EXORIBONUCLEASE YHAM"/>
    <property type="match status" value="1"/>
</dbReference>
<dbReference type="InterPro" id="IPR003607">
    <property type="entry name" value="HD/PDEase_dom"/>
</dbReference>
<sequence>MQKIQSDSDRRWIRDIASGDEIRSLYLIGAASQQQAKNGPFWRLELKDATGTLEARIWSPLSQHYADIAAGCLAEVEGRADSFRDKLQVNVSALRVLTAEECTQVDTALFMPSSSRPPLDMLAELEAVCRREFTYRPWRKFILSVLEDEAIRLPLLSMPAARSVHHAWAGGLLEHTLSVATLCLRFCDHFPQLDRQTLLAGAICHDLGKIWEYSGGLANDYTDEGRLVGHISLCLEKLERHLAKSGLDAGLILHFRHLVLSHHGQYDYGSPRLPHTAEAFALHYADNLDAKLTQSRSLFEDMEEGESGWSPYQKTLERQLFQAPRTPETEPRKPRAPKRPAEEPEAPRVDQCSLL</sequence>
<evidence type="ECO:0000256" key="1">
    <source>
        <dbReference type="ARBA" id="ARBA00022801"/>
    </source>
</evidence>
<evidence type="ECO:0000256" key="2">
    <source>
        <dbReference type="SAM" id="MobiDB-lite"/>
    </source>
</evidence>
<proteinExistence type="predicted"/>
<dbReference type="Proteomes" id="UP000824264">
    <property type="component" value="Unassembled WGS sequence"/>
</dbReference>
<dbReference type="CDD" id="cd00077">
    <property type="entry name" value="HDc"/>
    <property type="match status" value="1"/>
</dbReference>
<dbReference type="SUPFAM" id="SSF109604">
    <property type="entry name" value="HD-domain/PDEase-like"/>
    <property type="match status" value="1"/>
</dbReference>
<dbReference type="GO" id="GO:0031125">
    <property type="term" value="P:rRNA 3'-end processing"/>
    <property type="evidence" value="ECO:0007669"/>
    <property type="project" value="TreeGrafter"/>
</dbReference>
<dbReference type="InterPro" id="IPR050798">
    <property type="entry name" value="YhaM_exoribonuc/phosphodiest"/>
</dbReference>
<dbReference type="InterPro" id="IPR012340">
    <property type="entry name" value="NA-bd_OB-fold"/>
</dbReference>
<evidence type="ECO:0000313" key="4">
    <source>
        <dbReference type="EMBL" id="HIW78193.1"/>
    </source>
</evidence>
<protein>
    <submittedName>
        <fullName evidence="4">HD domain-containing protein</fullName>
    </submittedName>
</protein>
<evidence type="ECO:0000259" key="3">
    <source>
        <dbReference type="SMART" id="SM00471"/>
    </source>
</evidence>
<name>A0A9D1U8K3_9BACT</name>
<dbReference type="Gene3D" id="2.40.50.140">
    <property type="entry name" value="Nucleic acid-binding proteins"/>
    <property type="match status" value="1"/>
</dbReference>
<accession>A0A9D1U8K3</accession>
<dbReference type="GO" id="GO:0016787">
    <property type="term" value="F:hydrolase activity"/>
    <property type="evidence" value="ECO:0007669"/>
    <property type="project" value="UniProtKB-KW"/>
</dbReference>
<dbReference type="EMBL" id="DXGI01000124">
    <property type="protein sequence ID" value="HIW78193.1"/>
    <property type="molecule type" value="Genomic_DNA"/>
</dbReference>
<dbReference type="SMART" id="SM00471">
    <property type="entry name" value="HDc"/>
    <property type="match status" value="1"/>
</dbReference>